<feature type="binding site" evidence="9">
    <location>
        <position position="390"/>
    </location>
    <ligand>
        <name>(2R)-2-phosphoglycerate</name>
        <dbReference type="ChEBI" id="CHEBI:58289"/>
    </ligand>
</feature>
<feature type="binding site" evidence="9 12">
    <location>
        <position position="336"/>
    </location>
    <ligand>
        <name>Mg(2+)</name>
        <dbReference type="ChEBI" id="CHEBI:18420"/>
    </ligand>
</feature>
<feature type="domain" description="Enolase N-terminal" evidence="14">
    <location>
        <begin position="4"/>
        <end position="133"/>
    </location>
</feature>
<evidence type="ECO:0000256" key="6">
    <source>
        <dbReference type="ARBA" id="ARBA00022842"/>
    </source>
</evidence>
<dbReference type="EMBL" id="MHSL01000019">
    <property type="protein sequence ID" value="OHA43716.1"/>
    <property type="molecule type" value="Genomic_DNA"/>
</dbReference>
<comment type="cofactor">
    <cofactor evidence="12">
        <name>Mg(2+)</name>
        <dbReference type="ChEBI" id="CHEBI:18420"/>
    </cofactor>
    <text evidence="12">Mg(2+) is required for catalysis and for stabilizing the dimer.</text>
</comment>
<evidence type="ECO:0000259" key="14">
    <source>
        <dbReference type="SMART" id="SM01193"/>
    </source>
</evidence>
<dbReference type="GO" id="GO:0005576">
    <property type="term" value="C:extracellular region"/>
    <property type="evidence" value="ECO:0007669"/>
    <property type="project" value="UniProtKB-SubCell"/>
</dbReference>
<dbReference type="SMART" id="SM01193">
    <property type="entry name" value="Enolase_N"/>
    <property type="match status" value="1"/>
</dbReference>
<dbReference type="Gene3D" id="3.20.20.120">
    <property type="entry name" value="Enolase-like C-terminal domain"/>
    <property type="match status" value="1"/>
</dbReference>
<evidence type="ECO:0000256" key="7">
    <source>
        <dbReference type="ARBA" id="ARBA00023152"/>
    </source>
</evidence>
<accession>A0A1G2P5T7</accession>
<dbReference type="GO" id="GO:0000287">
    <property type="term" value="F:magnesium ion binding"/>
    <property type="evidence" value="ECO:0007669"/>
    <property type="project" value="UniProtKB-UniRule"/>
</dbReference>
<keyword evidence="6 9" id="KW-0460">Magnesium</keyword>
<dbReference type="GO" id="GO:0006096">
    <property type="term" value="P:glycolytic process"/>
    <property type="evidence" value="ECO:0007669"/>
    <property type="project" value="UniProtKB-UniRule"/>
</dbReference>
<keyword evidence="7 9" id="KW-0324">Glycolysis</keyword>
<evidence type="ECO:0000313" key="16">
    <source>
        <dbReference type="Proteomes" id="UP000176355"/>
    </source>
</evidence>
<evidence type="ECO:0000256" key="2">
    <source>
        <dbReference type="ARBA" id="ARBA00009604"/>
    </source>
</evidence>
<comment type="subcellular location">
    <subcellularLocation>
        <location evidence="9">Cytoplasm</location>
    </subcellularLocation>
    <subcellularLocation>
        <location evidence="9">Secreted</location>
    </subcellularLocation>
    <subcellularLocation>
        <location evidence="9">Cell surface</location>
    </subcellularLocation>
    <text evidence="9">Fractions of enolase are present in both the cytoplasm and on the cell surface.</text>
</comment>
<dbReference type="GO" id="GO:0000015">
    <property type="term" value="C:phosphopyruvate hydratase complex"/>
    <property type="evidence" value="ECO:0007669"/>
    <property type="project" value="InterPro"/>
</dbReference>
<gene>
    <name evidence="9" type="primary">eno</name>
    <name evidence="15" type="ORF">A3G03_02590</name>
</gene>
<dbReference type="UniPathway" id="UPA00109">
    <property type="reaction ID" value="UER00187"/>
</dbReference>
<keyword evidence="8 9" id="KW-0456">Lyase</keyword>
<evidence type="ECO:0000256" key="8">
    <source>
        <dbReference type="ARBA" id="ARBA00023239"/>
    </source>
</evidence>
<dbReference type="InterPro" id="IPR000941">
    <property type="entry name" value="Enolase"/>
</dbReference>
<keyword evidence="9" id="KW-0963">Cytoplasm</keyword>
<dbReference type="Gene3D" id="3.30.390.10">
    <property type="entry name" value="Enolase-like, N-terminal domain"/>
    <property type="match status" value="1"/>
</dbReference>
<comment type="catalytic activity">
    <reaction evidence="9">
        <text>(2R)-2-phosphoglycerate = phosphoenolpyruvate + H2O</text>
        <dbReference type="Rhea" id="RHEA:10164"/>
        <dbReference type="ChEBI" id="CHEBI:15377"/>
        <dbReference type="ChEBI" id="CHEBI:58289"/>
        <dbReference type="ChEBI" id="CHEBI:58702"/>
        <dbReference type="EC" id="4.2.1.11"/>
    </reaction>
</comment>
<organism evidence="15 16">
    <name type="scientific">Candidatus Taylorbacteria bacterium RIFCSPLOWO2_12_FULL_44_15c</name>
    <dbReference type="NCBI Taxonomy" id="1802333"/>
    <lineage>
        <taxon>Bacteria</taxon>
        <taxon>Candidatus Tayloriibacteriota</taxon>
    </lineage>
</organism>
<keyword evidence="9 12" id="KW-0479">Metal-binding</keyword>
<feature type="binding site" evidence="9 12">
    <location>
        <position position="247"/>
    </location>
    <ligand>
        <name>Mg(2+)</name>
        <dbReference type="ChEBI" id="CHEBI:18420"/>
    </ligand>
</feature>
<dbReference type="InterPro" id="IPR020809">
    <property type="entry name" value="Enolase_CS"/>
</dbReference>
<evidence type="ECO:0000256" key="10">
    <source>
        <dbReference type="PIRSR" id="PIRSR001400-1"/>
    </source>
</evidence>
<dbReference type="GO" id="GO:0004634">
    <property type="term" value="F:phosphopyruvate hydratase activity"/>
    <property type="evidence" value="ECO:0007669"/>
    <property type="project" value="UniProtKB-UniRule"/>
</dbReference>
<dbReference type="InterPro" id="IPR020811">
    <property type="entry name" value="Enolase_N"/>
</dbReference>
<evidence type="ECO:0000256" key="9">
    <source>
        <dbReference type="HAMAP-Rule" id="MF_00318"/>
    </source>
</evidence>
<feature type="active site" description="Proton donor" evidence="9 10">
    <location>
        <position position="209"/>
    </location>
</feature>
<dbReference type="PANTHER" id="PTHR11902:SF1">
    <property type="entry name" value="ENOLASE"/>
    <property type="match status" value="1"/>
</dbReference>
<dbReference type="InterPro" id="IPR020810">
    <property type="entry name" value="Enolase_C"/>
</dbReference>
<feature type="binding site" evidence="11">
    <location>
        <position position="157"/>
    </location>
    <ligand>
        <name>substrate</name>
    </ligand>
</feature>
<dbReference type="EC" id="4.2.1.11" evidence="3 9"/>
<feature type="binding site" evidence="11">
    <location>
        <position position="412"/>
    </location>
    <ligand>
        <name>substrate</name>
    </ligand>
</feature>
<dbReference type="Proteomes" id="UP000176355">
    <property type="component" value="Unassembled WGS sequence"/>
</dbReference>
<name>A0A1G2P5T7_9BACT</name>
<keyword evidence="5 9" id="KW-0964">Secreted</keyword>
<evidence type="ECO:0000259" key="13">
    <source>
        <dbReference type="SMART" id="SM01192"/>
    </source>
</evidence>
<dbReference type="GO" id="GO:0009986">
    <property type="term" value="C:cell surface"/>
    <property type="evidence" value="ECO:0007669"/>
    <property type="project" value="UniProtKB-SubCell"/>
</dbReference>
<dbReference type="PIRSF" id="PIRSF001400">
    <property type="entry name" value="Enolase"/>
    <property type="match status" value="1"/>
</dbReference>
<proteinExistence type="inferred from homology"/>
<evidence type="ECO:0000256" key="1">
    <source>
        <dbReference type="ARBA" id="ARBA00005031"/>
    </source>
</evidence>
<evidence type="ECO:0000256" key="12">
    <source>
        <dbReference type="PIRSR" id="PIRSR001400-3"/>
    </source>
</evidence>
<comment type="similarity">
    <text evidence="2 9">Belongs to the enolase family.</text>
</comment>
<dbReference type="AlphaFoldDB" id="A0A1G2P5T7"/>
<dbReference type="Pfam" id="PF03952">
    <property type="entry name" value="Enolase_N"/>
    <property type="match status" value="1"/>
</dbReference>
<dbReference type="PROSITE" id="PS00164">
    <property type="entry name" value="ENOLASE"/>
    <property type="match status" value="1"/>
</dbReference>
<feature type="binding site" evidence="11">
    <location>
        <position position="290"/>
    </location>
    <ligand>
        <name>substrate</name>
    </ligand>
</feature>
<feature type="domain" description="Enolase C-terminal TIM barrel" evidence="13">
    <location>
        <begin position="141"/>
        <end position="446"/>
    </location>
</feature>
<evidence type="ECO:0000313" key="15">
    <source>
        <dbReference type="EMBL" id="OHA43716.1"/>
    </source>
</evidence>
<evidence type="ECO:0000256" key="3">
    <source>
        <dbReference type="ARBA" id="ARBA00012058"/>
    </source>
</evidence>
<dbReference type="STRING" id="1802333.A3G03_02590"/>
<dbReference type="SFLD" id="SFLDS00001">
    <property type="entry name" value="Enolase"/>
    <property type="match status" value="1"/>
</dbReference>
<comment type="function">
    <text evidence="9">Catalyzes the reversible conversion of 2-phosphoglycerate (2-PG) into phosphoenolpyruvate (PEP). It is essential for the degradation of carbohydrates via glycolysis.</text>
</comment>
<reference evidence="15 16" key="1">
    <citation type="journal article" date="2016" name="Nat. Commun.">
        <title>Thousands of microbial genomes shed light on interconnected biogeochemical processes in an aquifer system.</title>
        <authorList>
            <person name="Anantharaman K."/>
            <person name="Brown C.T."/>
            <person name="Hug L.A."/>
            <person name="Sharon I."/>
            <person name="Castelle C.J."/>
            <person name="Probst A.J."/>
            <person name="Thomas B.C."/>
            <person name="Singh A."/>
            <person name="Wilkins M.J."/>
            <person name="Karaoz U."/>
            <person name="Brodie E.L."/>
            <person name="Williams K.H."/>
            <person name="Hubbard S.S."/>
            <person name="Banfield J.F."/>
        </authorList>
    </citation>
    <scope>NUCLEOTIDE SEQUENCE [LARGE SCALE GENOMIC DNA]</scope>
</reference>
<dbReference type="HAMAP" id="MF_00318">
    <property type="entry name" value="Enolase"/>
    <property type="match status" value="1"/>
</dbReference>
<comment type="caution">
    <text evidence="15">The sequence shown here is derived from an EMBL/GenBank/DDBJ whole genome shotgun (WGS) entry which is preliminary data.</text>
</comment>
<feature type="binding site" evidence="9">
    <location>
        <position position="165"/>
    </location>
    <ligand>
        <name>(2R)-2-phosphoglycerate</name>
        <dbReference type="ChEBI" id="CHEBI:58289"/>
    </ligand>
</feature>
<comment type="pathway">
    <text evidence="1 9">Carbohydrate degradation; glycolysis; pyruvate from D-glyceraldehyde 3-phosphate: step 4/5.</text>
</comment>
<dbReference type="PRINTS" id="PR00148">
    <property type="entry name" value="ENOLASE"/>
</dbReference>
<feature type="binding site" evidence="9">
    <location>
        <position position="361"/>
    </location>
    <ligand>
        <name>(2R)-2-phosphoglycerate</name>
        <dbReference type="ChEBI" id="CHEBI:58289"/>
    </ligand>
</feature>
<feature type="binding site" evidence="11">
    <location>
        <position position="336"/>
    </location>
    <ligand>
        <name>substrate</name>
    </ligand>
</feature>
<feature type="binding site" evidence="9 12">
    <location>
        <position position="290"/>
    </location>
    <ligand>
        <name>Mg(2+)</name>
        <dbReference type="ChEBI" id="CHEBI:18420"/>
    </ligand>
</feature>
<feature type="binding site" evidence="9">
    <location>
        <position position="412"/>
    </location>
    <ligand>
        <name>(2R)-2-phosphoglycerate</name>
        <dbReference type="ChEBI" id="CHEBI:58289"/>
    </ligand>
</feature>
<evidence type="ECO:0000256" key="11">
    <source>
        <dbReference type="PIRSR" id="PIRSR001400-2"/>
    </source>
</evidence>
<feature type="active site" description="Proton acceptor" evidence="9 10">
    <location>
        <position position="361"/>
    </location>
</feature>
<feature type="binding site" evidence="11">
    <location>
        <begin position="388"/>
        <end position="391"/>
    </location>
    <ligand>
        <name>substrate</name>
    </ligand>
</feature>
<protein>
    <recommendedName>
        <fullName evidence="4 9">Enolase</fullName>
        <ecNumber evidence="3 9">4.2.1.11</ecNumber>
    </recommendedName>
    <alternativeName>
        <fullName evidence="9">2-phospho-D-glycerate hydro-lyase</fullName>
    </alternativeName>
    <alternativeName>
        <fullName evidence="9">2-phosphoglycerate dehydratase</fullName>
    </alternativeName>
</protein>
<dbReference type="SMART" id="SM01192">
    <property type="entry name" value="Enolase_C"/>
    <property type="match status" value="1"/>
</dbReference>
<dbReference type="InterPro" id="IPR029017">
    <property type="entry name" value="Enolase-like_N"/>
</dbReference>
<dbReference type="SUPFAM" id="SSF54826">
    <property type="entry name" value="Enolase N-terminal domain-like"/>
    <property type="match status" value="1"/>
</dbReference>
<dbReference type="SUPFAM" id="SSF51604">
    <property type="entry name" value="Enolase C-terminal domain-like"/>
    <property type="match status" value="1"/>
</dbReference>
<sequence length="451" mass="49488">MATIQRIQAREILDSRGEPTVEAVLSLSDGTNGVSSVPSGASTGQFEALELRDDDPTRYNGKGVLKAVANINEKIAKIISGLELEQKNFDQLLIEEDGTENKSRLGANAMLASSLAFAKANAQSRQQKLWQYFAELAGIGKPTIPTPMFNILNGGRHAANSTDIQEFMIVPLDSETISFAEKMRRGTEIYQALKKILVERNLPLTLGDEGGFASPLTTNEAAIEIIMEAIGSASAKVTTDETKIALDAAAGEFERDGKYFLKKDNQQLSAAELISLYEDWLAKYPIMSLEDPLAEDDLENWKIITEKLGLNPRERVGRTNSRNEFVLGKKIMLVGDDLFATNTKRLKLGIEQKLANAIIIKPNQIGTITETIETAKMAERAGFKIIVSHRSGETLDASIAHLAVGLASPFIKAGAPAQPERMVKYNELLKIEEEFVKFQIPSSKSQTNFKI</sequence>
<feature type="binding site" evidence="9">
    <location>
        <position position="391"/>
    </location>
    <ligand>
        <name>(2R)-2-phosphoglycerate</name>
        <dbReference type="ChEBI" id="CHEBI:58289"/>
    </ligand>
</feature>
<feature type="binding site" evidence="11">
    <location>
        <position position="166"/>
    </location>
    <ligand>
        <name>substrate</name>
    </ligand>
</feature>
<comment type="cofactor">
    <cofactor evidence="9">
        <name>Mg(2+)</name>
        <dbReference type="ChEBI" id="CHEBI:18420"/>
    </cofactor>
    <text evidence="9">Binds a second Mg(2+) ion via substrate during catalysis.</text>
</comment>
<dbReference type="InterPro" id="IPR036849">
    <property type="entry name" value="Enolase-like_C_sf"/>
</dbReference>
<dbReference type="CDD" id="cd03313">
    <property type="entry name" value="enolase"/>
    <property type="match status" value="1"/>
</dbReference>
<dbReference type="Pfam" id="PF00113">
    <property type="entry name" value="Enolase_C"/>
    <property type="match status" value="2"/>
</dbReference>
<dbReference type="PANTHER" id="PTHR11902">
    <property type="entry name" value="ENOLASE"/>
    <property type="match status" value="1"/>
</dbReference>
<evidence type="ECO:0000256" key="5">
    <source>
        <dbReference type="ARBA" id="ARBA00022525"/>
    </source>
</evidence>
<evidence type="ECO:0000256" key="4">
    <source>
        <dbReference type="ARBA" id="ARBA00017068"/>
    </source>
</evidence>